<dbReference type="EMBL" id="JBHTOC010000004">
    <property type="protein sequence ID" value="MFD1429255.1"/>
    <property type="molecule type" value="Genomic_DNA"/>
</dbReference>
<dbReference type="InterPro" id="IPR036388">
    <property type="entry name" value="WH-like_DNA-bd_sf"/>
</dbReference>
<sequence>MQATADQIEALKQVIRQLADSSHAEDQQYLADHLPVAFAKQPAGVQKKAQAAHFNHSELQLLSALGDEVVPYSELAARLPFSQGLMSRYIKRLVETGLVVKQPIGTNKKSYALAATSLGKQAAAFHADMHARDDQRLAAALQTIDAPALATTLEVLKQLAIALAD</sequence>
<dbReference type="InterPro" id="IPR000835">
    <property type="entry name" value="HTH_MarR-typ"/>
</dbReference>
<evidence type="ECO:0000313" key="3">
    <source>
        <dbReference type="EMBL" id="MFD1429255.1"/>
    </source>
</evidence>
<dbReference type="CDD" id="cd00090">
    <property type="entry name" value="HTH_ARSR"/>
    <property type="match status" value="1"/>
</dbReference>
<dbReference type="Gene3D" id="1.10.10.10">
    <property type="entry name" value="Winged helix-like DNA-binding domain superfamily/Winged helix DNA-binding domain"/>
    <property type="match status" value="1"/>
</dbReference>
<dbReference type="RefSeq" id="WP_203626195.1">
    <property type="nucleotide sequence ID" value="NZ_BOLQ01000003.1"/>
</dbReference>
<dbReference type="Proteomes" id="UP001597196">
    <property type="component" value="Unassembled WGS sequence"/>
</dbReference>
<evidence type="ECO:0000313" key="4">
    <source>
        <dbReference type="Proteomes" id="UP001597196"/>
    </source>
</evidence>
<accession>A0ABW4CH85</accession>
<gene>
    <name evidence="3" type="ORF">ACFQ4P_03190</name>
</gene>
<name>A0ABW4CH85_9LACO</name>
<proteinExistence type="predicted"/>
<keyword evidence="1" id="KW-0238">DNA-binding</keyword>
<dbReference type="InterPro" id="IPR011991">
    <property type="entry name" value="ArsR-like_HTH"/>
</dbReference>
<dbReference type="SUPFAM" id="SSF46785">
    <property type="entry name" value="Winged helix' DNA-binding domain"/>
    <property type="match status" value="1"/>
</dbReference>
<evidence type="ECO:0000256" key="1">
    <source>
        <dbReference type="ARBA" id="ARBA00023125"/>
    </source>
</evidence>
<dbReference type="Pfam" id="PF12802">
    <property type="entry name" value="MarR_2"/>
    <property type="match status" value="1"/>
</dbReference>
<dbReference type="SMART" id="SM00347">
    <property type="entry name" value="HTH_MARR"/>
    <property type="match status" value="1"/>
</dbReference>
<feature type="domain" description="HTH marR-type" evidence="2">
    <location>
        <begin position="47"/>
        <end position="149"/>
    </location>
</feature>
<keyword evidence="4" id="KW-1185">Reference proteome</keyword>
<evidence type="ECO:0000259" key="2">
    <source>
        <dbReference type="SMART" id="SM00347"/>
    </source>
</evidence>
<protein>
    <submittedName>
        <fullName evidence="3">MarR family winged helix-turn-helix transcriptional regulator</fullName>
    </submittedName>
</protein>
<comment type="caution">
    <text evidence="3">The sequence shown here is derived from an EMBL/GenBank/DDBJ whole genome shotgun (WGS) entry which is preliminary data.</text>
</comment>
<organism evidence="3 4">
    <name type="scientific">Lacticaseibacillus mingshuiensis</name>
    <dbReference type="NCBI Taxonomy" id="2799574"/>
    <lineage>
        <taxon>Bacteria</taxon>
        <taxon>Bacillati</taxon>
        <taxon>Bacillota</taxon>
        <taxon>Bacilli</taxon>
        <taxon>Lactobacillales</taxon>
        <taxon>Lactobacillaceae</taxon>
        <taxon>Lacticaseibacillus</taxon>
    </lineage>
</organism>
<dbReference type="InterPro" id="IPR036390">
    <property type="entry name" value="WH_DNA-bd_sf"/>
</dbReference>
<reference evidence="4" key="1">
    <citation type="journal article" date="2019" name="Int. J. Syst. Evol. Microbiol.">
        <title>The Global Catalogue of Microorganisms (GCM) 10K type strain sequencing project: providing services to taxonomists for standard genome sequencing and annotation.</title>
        <authorList>
            <consortium name="The Broad Institute Genomics Platform"/>
            <consortium name="The Broad Institute Genome Sequencing Center for Infectious Disease"/>
            <person name="Wu L."/>
            <person name="Ma J."/>
        </authorList>
    </citation>
    <scope>NUCLEOTIDE SEQUENCE [LARGE SCALE GENOMIC DNA]</scope>
    <source>
        <strain evidence="4">CCM 8980</strain>
    </source>
</reference>